<dbReference type="Proteomes" id="UP000007813">
    <property type="component" value="Unassembled WGS sequence"/>
</dbReference>
<evidence type="ECO:0000313" key="1">
    <source>
        <dbReference type="EMBL" id="EJN57257.1"/>
    </source>
</evidence>
<comment type="caution">
    <text evidence="1">The sequence shown here is derived from an EMBL/GenBank/DDBJ whole genome shotgun (WGS) entry which is preliminary data.</text>
</comment>
<accession>J3ET70</accession>
<sequence length="39" mass="4809">MSVDIYVESTEKPTFRLEAKRRTVSENSETKLTWWTFRW</sequence>
<dbReference type="AlphaFoldDB" id="J3ET70"/>
<dbReference type="EMBL" id="ALJD01000016">
    <property type="protein sequence ID" value="EJN57257.1"/>
    <property type="molecule type" value="Genomic_DNA"/>
</dbReference>
<protein>
    <submittedName>
        <fullName evidence="1">Uncharacterized protein</fullName>
    </submittedName>
</protein>
<name>J3ET70_9EURY</name>
<reference evidence="1 2" key="1">
    <citation type="journal article" date="2012" name="J. Bacteriol.">
        <title>Draft Genome Sequence of the Extremely Halophilic Archaeon Halogranum salarium B-1T.</title>
        <authorList>
            <person name="Kim K.K."/>
            <person name="Lee K.C."/>
            <person name="Lee J.S."/>
        </authorList>
    </citation>
    <scope>NUCLEOTIDE SEQUENCE [LARGE SCALE GENOMIC DNA]</scope>
    <source>
        <strain evidence="1 2">B-1</strain>
    </source>
</reference>
<gene>
    <name evidence="1" type="ORF">HSB1_46430</name>
</gene>
<proteinExistence type="predicted"/>
<evidence type="ECO:0000313" key="2">
    <source>
        <dbReference type="Proteomes" id="UP000007813"/>
    </source>
</evidence>
<organism evidence="1 2">
    <name type="scientific">Halogranum salarium B-1</name>
    <dbReference type="NCBI Taxonomy" id="1210908"/>
    <lineage>
        <taxon>Archaea</taxon>
        <taxon>Methanobacteriati</taxon>
        <taxon>Methanobacteriota</taxon>
        <taxon>Stenosarchaea group</taxon>
        <taxon>Halobacteria</taxon>
        <taxon>Halobacteriales</taxon>
        <taxon>Haloferacaceae</taxon>
    </lineage>
</organism>